<evidence type="ECO:0000313" key="1">
    <source>
        <dbReference type="EMBL" id="ACB53434.1"/>
    </source>
</evidence>
<proteinExistence type="predicted"/>
<keyword evidence="2" id="KW-1185">Reference proteome</keyword>
<dbReference type="HOGENOM" id="CLU_1486719_0_0_3"/>
<dbReference type="AlphaFoldDB" id="B1WQY2"/>
<evidence type="ECO:0000313" key="2">
    <source>
        <dbReference type="Proteomes" id="UP000001203"/>
    </source>
</evidence>
<dbReference type="InterPro" id="IPR025332">
    <property type="entry name" value="DUF4238"/>
</dbReference>
<accession>B1WQY2</accession>
<organism evidence="1 2">
    <name type="scientific">Crocosphaera subtropica (strain ATCC 51142 / BH68)</name>
    <name type="common">Cyanothece sp. (strain ATCC 51142)</name>
    <dbReference type="NCBI Taxonomy" id="43989"/>
    <lineage>
        <taxon>Bacteria</taxon>
        <taxon>Bacillati</taxon>
        <taxon>Cyanobacteriota</taxon>
        <taxon>Cyanophyceae</taxon>
        <taxon>Oscillatoriophycideae</taxon>
        <taxon>Chroococcales</taxon>
        <taxon>Aphanothecaceae</taxon>
        <taxon>Crocosphaera</taxon>
        <taxon>Crocosphaera subtropica</taxon>
    </lineage>
</organism>
<reference evidence="1 2" key="1">
    <citation type="journal article" date="2008" name="Proc. Natl. Acad. Sci. U.S.A.">
        <title>The genome of Cyanothece 51142, a unicellular diazotrophic cyanobacterium important in the marine nitrogen cycle.</title>
        <authorList>
            <person name="Welsh E.A."/>
            <person name="Liberton M."/>
            <person name="Stoeckel J."/>
            <person name="Loh T."/>
            <person name="Elvitigala T."/>
            <person name="Wang C."/>
            <person name="Wollam A."/>
            <person name="Fulton R.S."/>
            <person name="Clifton S.W."/>
            <person name="Jacobs J.M."/>
            <person name="Aurora R."/>
            <person name="Ghosh B.K."/>
            <person name="Sherman L.A."/>
            <person name="Smith R.D."/>
            <person name="Wilson R.K."/>
            <person name="Pakrasi H.B."/>
        </authorList>
    </citation>
    <scope>NUCLEOTIDE SEQUENCE [LARGE SCALE GENOMIC DNA]</scope>
    <source>
        <strain evidence="2">ATCC 51142 / BH68</strain>
    </source>
</reference>
<gene>
    <name evidence="1" type="ordered locus">cce_4086</name>
</gene>
<sequence length="181" mass="21111">MGLMAGRTFLSFLNKEICIYVSKTPIFITSDNPVIISDGDPHSRSDILNPKSIIQCAITPKILIVIYPSLKCNYLSEYELEKMLKVSNKGHFDDENFKKLNHQKIKVKIIHNLKIKELYNELILIEAKKWLFSSNENLLQQILYLFPQRLKERPKITNLNNPSIFVPSRIKFFNECLKDLL</sequence>
<name>B1WQY2_CROS5</name>
<dbReference type="KEGG" id="cyt:cce_4086"/>
<dbReference type="Proteomes" id="UP000001203">
    <property type="component" value="Chromosome circular"/>
</dbReference>
<dbReference type="Pfam" id="PF14022">
    <property type="entry name" value="DUF4238"/>
    <property type="match status" value="1"/>
</dbReference>
<dbReference type="EMBL" id="CP000806">
    <property type="protein sequence ID" value="ACB53434.1"/>
    <property type="molecule type" value="Genomic_DNA"/>
</dbReference>
<protein>
    <submittedName>
        <fullName evidence="1">Uncharacterized protein</fullName>
    </submittedName>
</protein>